<gene>
    <name evidence="1" type="ORF">Taro_027081</name>
</gene>
<reference evidence="1" key="1">
    <citation type="submission" date="2017-07" db="EMBL/GenBank/DDBJ databases">
        <title>Taro Niue Genome Assembly and Annotation.</title>
        <authorList>
            <person name="Atibalentja N."/>
            <person name="Keating K."/>
            <person name="Fields C.J."/>
        </authorList>
    </citation>
    <scope>NUCLEOTIDE SEQUENCE</scope>
    <source>
        <strain evidence="1">Niue_2</strain>
        <tissue evidence="1">Leaf</tissue>
    </source>
</reference>
<dbReference type="Proteomes" id="UP000652761">
    <property type="component" value="Unassembled WGS sequence"/>
</dbReference>
<dbReference type="AlphaFoldDB" id="A0A843VDL6"/>
<protein>
    <submittedName>
        <fullName evidence="1">Uncharacterized protein</fullName>
    </submittedName>
</protein>
<evidence type="ECO:0000313" key="2">
    <source>
        <dbReference type="Proteomes" id="UP000652761"/>
    </source>
</evidence>
<sequence>MWTLRVVVAVGGIGVDANLRILQVRVPVFLELPTGSEGCLEDRGTGGGDESREESSWRGAIPVGACGGFGVNQEIAGVSGVCCHGGHEMTNDRQVCGSGSEGCLEDCGTCGGDESREEMPWRGAIPVGARRGFGVNQEIAGVTGVCCHGGHEMTNDRQVCGS</sequence>
<accession>A0A843VDL6</accession>
<comment type="caution">
    <text evidence="1">The sequence shown here is derived from an EMBL/GenBank/DDBJ whole genome shotgun (WGS) entry which is preliminary data.</text>
</comment>
<name>A0A843VDL6_COLES</name>
<feature type="non-terminal residue" evidence="1">
    <location>
        <position position="162"/>
    </location>
</feature>
<keyword evidence="2" id="KW-1185">Reference proteome</keyword>
<proteinExistence type="predicted"/>
<organism evidence="1 2">
    <name type="scientific">Colocasia esculenta</name>
    <name type="common">Wild taro</name>
    <name type="synonym">Arum esculentum</name>
    <dbReference type="NCBI Taxonomy" id="4460"/>
    <lineage>
        <taxon>Eukaryota</taxon>
        <taxon>Viridiplantae</taxon>
        <taxon>Streptophyta</taxon>
        <taxon>Embryophyta</taxon>
        <taxon>Tracheophyta</taxon>
        <taxon>Spermatophyta</taxon>
        <taxon>Magnoliopsida</taxon>
        <taxon>Liliopsida</taxon>
        <taxon>Araceae</taxon>
        <taxon>Aroideae</taxon>
        <taxon>Colocasieae</taxon>
        <taxon>Colocasia</taxon>
    </lineage>
</organism>
<dbReference type="EMBL" id="NMUH01001674">
    <property type="protein sequence ID" value="MQL94428.1"/>
    <property type="molecule type" value="Genomic_DNA"/>
</dbReference>
<evidence type="ECO:0000313" key="1">
    <source>
        <dbReference type="EMBL" id="MQL94428.1"/>
    </source>
</evidence>